<feature type="transmembrane region" description="Helical" evidence="7">
    <location>
        <begin position="153"/>
        <end position="175"/>
    </location>
</feature>
<feature type="transmembrane region" description="Helical" evidence="7">
    <location>
        <begin position="327"/>
        <end position="351"/>
    </location>
</feature>
<dbReference type="PANTHER" id="PTHR23517:SF2">
    <property type="entry name" value="MULTIDRUG RESISTANCE PROTEIN MDTH"/>
    <property type="match status" value="1"/>
</dbReference>
<keyword evidence="4 7" id="KW-0812">Transmembrane</keyword>
<dbReference type="InterPro" id="IPR020846">
    <property type="entry name" value="MFS_dom"/>
</dbReference>
<feature type="transmembrane region" description="Helical" evidence="7">
    <location>
        <begin position="196"/>
        <end position="217"/>
    </location>
</feature>
<gene>
    <name evidence="9" type="ORF">I6G64_21630</name>
</gene>
<dbReference type="Pfam" id="PF07690">
    <property type="entry name" value="MFS_1"/>
    <property type="match status" value="1"/>
</dbReference>
<evidence type="ECO:0000256" key="5">
    <source>
        <dbReference type="ARBA" id="ARBA00022989"/>
    </source>
</evidence>
<feature type="transmembrane region" description="Helical" evidence="7">
    <location>
        <begin position="31"/>
        <end position="54"/>
    </location>
</feature>
<feature type="transmembrane region" description="Helical" evidence="7">
    <location>
        <begin position="294"/>
        <end position="315"/>
    </location>
</feature>
<dbReference type="InterPro" id="IPR036259">
    <property type="entry name" value="MFS_trans_sf"/>
</dbReference>
<evidence type="ECO:0000313" key="10">
    <source>
        <dbReference type="Proteomes" id="UP000594967"/>
    </source>
</evidence>
<dbReference type="InterPro" id="IPR050171">
    <property type="entry name" value="MFS_Transporters"/>
</dbReference>
<keyword evidence="5 7" id="KW-1133">Transmembrane helix</keyword>
<evidence type="ECO:0000256" key="1">
    <source>
        <dbReference type="ARBA" id="ARBA00004651"/>
    </source>
</evidence>
<keyword evidence="10" id="KW-1185">Reference proteome</keyword>
<keyword evidence="6 7" id="KW-0472">Membrane</keyword>
<organism evidence="9 10">
    <name type="scientific">Serratia plymuthica</name>
    <dbReference type="NCBI Taxonomy" id="82996"/>
    <lineage>
        <taxon>Bacteria</taxon>
        <taxon>Pseudomonadati</taxon>
        <taxon>Pseudomonadota</taxon>
        <taxon>Gammaproteobacteria</taxon>
        <taxon>Enterobacterales</taxon>
        <taxon>Yersiniaceae</taxon>
        <taxon>Serratia</taxon>
    </lineage>
</organism>
<comment type="subcellular location">
    <subcellularLocation>
        <location evidence="1">Cell membrane</location>
        <topology evidence="1">Multi-pass membrane protein</topology>
    </subcellularLocation>
</comment>
<feature type="domain" description="Major facilitator superfamily (MFS) profile" evidence="8">
    <location>
        <begin position="1"/>
        <end position="379"/>
    </location>
</feature>
<proteinExistence type="predicted"/>
<feature type="transmembrane region" description="Helical" evidence="7">
    <location>
        <begin position="357"/>
        <end position="377"/>
    </location>
</feature>
<dbReference type="PROSITE" id="PS50850">
    <property type="entry name" value="MFS"/>
    <property type="match status" value="1"/>
</dbReference>
<dbReference type="Proteomes" id="UP000594967">
    <property type="component" value="Chromosome"/>
</dbReference>
<feature type="transmembrane region" description="Helical" evidence="7">
    <location>
        <begin position="270"/>
        <end position="288"/>
    </location>
</feature>
<evidence type="ECO:0000259" key="8">
    <source>
        <dbReference type="PROSITE" id="PS50850"/>
    </source>
</evidence>
<evidence type="ECO:0000256" key="6">
    <source>
        <dbReference type="ARBA" id="ARBA00023136"/>
    </source>
</evidence>
<evidence type="ECO:0000313" key="9">
    <source>
        <dbReference type="EMBL" id="QPS23414.1"/>
    </source>
</evidence>
<protein>
    <submittedName>
        <fullName evidence="9">MFS transporter</fullName>
    </submittedName>
</protein>
<sequence length="385" mass="42642">MLAGTFLSRAGYFMVWPYLSVELYRQFQLSALQIGAIFFMTLATGTLIGVFVSYYSDKLGRERSLIASLFLSIIGFASMAYSNYAAEFVGSMLLISTGRACTESFSKAMIGDYITDFRQREQYQYIRYYVVNIGSALGPLAGTYALASPVINVFFASSVIYLIYALALIFILKGLQKREVSHKKKIPSFANSVSKIFSQTQFSKLIICYFIVMLVYTSFDSPLIQLLTRLKFPDLNYAISVIFLVNAITVIVFQYPVLFLLKRWSIKGKVILGITLISLSQLLFLTVYSGSLGLLAFSVFVLSVGELITMPAFSVEVDRLAPAELRGTSFGLINLTSLGTALCPLFCGFFIDAGLGYLMFATLFILGVISISIYASVGQRKNAIK</sequence>
<keyword evidence="3" id="KW-1003">Cell membrane</keyword>
<reference evidence="9 10" key="1">
    <citation type="submission" date="2020-12" db="EMBL/GenBank/DDBJ databases">
        <title>FDA dAtabase for Regulatory Grade micrObial Sequences (FDA-ARGOS): Supporting development and validation of Infectious Disease Dx tests.</title>
        <authorList>
            <person name="Sproer C."/>
            <person name="Gronow S."/>
            <person name="Severitt S."/>
            <person name="Schroder I."/>
            <person name="Tallon L."/>
            <person name="Sadzewicz L."/>
            <person name="Zhao X."/>
            <person name="Boylan J."/>
            <person name="Ott S."/>
            <person name="Bowen H."/>
            <person name="Vavikolanu K."/>
            <person name="Mehta A."/>
            <person name="Aluvathingal J."/>
            <person name="Nadendla S."/>
            <person name="Lowell S."/>
            <person name="Myers T."/>
            <person name="Yan Y."/>
            <person name="Sichtig H."/>
        </authorList>
    </citation>
    <scope>NUCLEOTIDE SEQUENCE [LARGE SCALE GENOMIC DNA]</scope>
    <source>
        <strain evidence="9 10">FDAARGOS_907</strain>
    </source>
</reference>
<keyword evidence="2" id="KW-0813">Transport</keyword>
<feature type="transmembrane region" description="Helical" evidence="7">
    <location>
        <begin position="66"/>
        <end position="86"/>
    </location>
</feature>
<dbReference type="Gene3D" id="1.20.1250.20">
    <property type="entry name" value="MFS general substrate transporter like domains"/>
    <property type="match status" value="1"/>
</dbReference>
<feature type="transmembrane region" description="Helical" evidence="7">
    <location>
        <begin position="237"/>
        <end position="258"/>
    </location>
</feature>
<evidence type="ECO:0000256" key="2">
    <source>
        <dbReference type="ARBA" id="ARBA00022448"/>
    </source>
</evidence>
<feature type="transmembrane region" description="Helical" evidence="7">
    <location>
        <begin position="128"/>
        <end position="147"/>
    </location>
</feature>
<evidence type="ECO:0000256" key="3">
    <source>
        <dbReference type="ARBA" id="ARBA00022475"/>
    </source>
</evidence>
<dbReference type="InterPro" id="IPR011701">
    <property type="entry name" value="MFS"/>
</dbReference>
<accession>A0A7T2SXE6</accession>
<dbReference type="SUPFAM" id="SSF103473">
    <property type="entry name" value="MFS general substrate transporter"/>
    <property type="match status" value="1"/>
</dbReference>
<name>A0A7T2SXE6_SERPL</name>
<evidence type="ECO:0000256" key="4">
    <source>
        <dbReference type="ARBA" id="ARBA00022692"/>
    </source>
</evidence>
<dbReference type="PANTHER" id="PTHR23517">
    <property type="entry name" value="RESISTANCE PROTEIN MDTM, PUTATIVE-RELATED-RELATED"/>
    <property type="match status" value="1"/>
</dbReference>
<dbReference type="EMBL" id="CP065673">
    <property type="protein sequence ID" value="QPS23414.1"/>
    <property type="molecule type" value="Genomic_DNA"/>
</dbReference>
<evidence type="ECO:0000256" key="7">
    <source>
        <dbReference type="SAM" id="Phobius"/>
    </source>
</evidence>